<evidence type="ECO:0000313" key="1">
    <source>
        <dbReference type="EMBL" id="GIQ90880.1"/>
    </source>
</evidence>
<proteinExistence type="predicted"/>
<keyword evidence="2" id="KW-1185">Reference proteome</keyword>
<accession>A0A9K3DB11</accession>
<gene>
    <name evidence="1" type="ORF">KIPB_013851</name>
</gene>
<reference evidence="1 2" key="1">
    <citation type="journal article" date="2018" name="PLoS ONE">
        <title>The draft genome of Kipferlia bialata reveals reductive genome evolution in fornicate parasites.</title>
        <authorList>
            <person name="Tanifuji G."/>
            <person name="Takabayashi S."/>
            <person name="Kume K."/>
            <person name="Takagi M."/>
            <person name="Nakayama T."/>
            <person name="Kamikawa R."/>
            <person name="Inagaki Y."/>
            <person name="Hashimoto T."/>
        </authorList>
    </citation>
    <scope>NUCLEOTIDE SEQUENCE [LARGE SCALE GENOMIC DNA]</scope>
    <source>
        <strain evidence="1">NY0173</strain>
    </source>
</reference>
<sequence length="82" mass="8985">TMTLFAAEPIPVTRATLSLIGVEAVSFMSSVEVMRPFQRFHLVLHENTDLFSDIEAVHGRKLVPPGAHSFAFSGYLPPEVCA</sequence>
<feature type="non-terminal residue" evidence="1">
    <location>
        <position position="1"/>
    </location>
</feature>
<protein>
    <submittedName>
        <fullName evidence="1">Uncharacterized protein</fullName>
    </submittedName>
</protein>
<dbReference type="AlphaFoldDB" id="A0A9K3DB11"/>
<dbReference type="EMBL" id="BDIP01006805">
    <property type="protein sequence ID" value="GIQ90880.1"/>
    <property type="molecule type" value="Genomic_DNA"/>
</dbReference>
<dbReference type="Proteomes" id="UP000265618">
    <property type="component" value="Unassembled WGS sequence"/>
</dbReference>
<comment type="caution">
    <text evidence="1">The sequence shown here is derived from an EMBL/GenBank/DDBJ whole genome shotgun (WGS) entry which is preliminary data.</text>
</comment>
<evidence type="ECO:0000313" key="2">
    <source>
        <dbReference type="Proteomes" id="UP000265618"/>
    </source>
</evidence>
<organism evidence="1 2">
    <name type="scientific">Kipferlia bialata</name>
    <dbReference type="NCBI Taxonomy" id="797122"/>
    <lineage>
        <taxon>Eukaryota</taxon>
        <taxon>Metamonada</taxon>
        <taxon>Carpediemonas-like organisms</taxon>
        <taxon>Kipferlia</taxon>
    </lineage>
</organism>
<name>A0A9K3DB11_9EUKA</name>